<protein>
    <recommendedName>
        <fullName evidence="3">Arrestin C-terminal-like domain-containing protein</fullName>
    </recommendedName>
</protein>
<dbReference type="InterPro" id="IPR050357">
    <property type="entry name" value="Arrestin_domain-protein"/>
</dbReference>
<keyword evidence="5" id="KW-1185">Reference proteome</keyword>
<evidence type="ECO:0000313" key="4">
    <source>
        <dbReference type="EnsemblMetazoa" id="MESCA003322-PA"/>
    </source>
</evidence>
<dbReference type="GO" id="GO:0015031">
    <property type="term" value="P:protein transport"/>
    <property type="evidence" value="ECO:0007669"/>
    <property type="project" value="TreeGrafter"/>
</dbReference>
<dbReference type="InterPro" id="IPR014752">
    <property type="entry name" value="Arrestin-like_C"/>
</dbReference>
<dbReference type="HOGENOM" id="CLU_1039332_0_0_1"/>
<dbReference type="STRING" id="36166.T1GIN9"/>
<evidence type="ECO:0000259" key="3">
    <source>
        <dbReference type="SMART" id="SM01017"/>
    </source>
</evidence>
<evidence type="ECO:0000313" key="5">
    <source>
        <dbReference type="Proteomes" id="UP000015102"/>
    </source>
</evidence>
<dbReference type="PANTHER" id="PTHR11188">
    <property type="entry name" value="ARRESTIN DOMAIN CONTAINING PROTEIN"/>
    <property type="match status" value="1"/>
</dbReference>
<keyword evidence="2" id="KW-0716">Sensory transduction</keyword>
<dbReference type="Pfam" id="PF00339">
    <property type="entry name" value="Arrestin_N"/>
    <property type="match status" value="1"/>
</dbReference>
<dbReference type="InterPro" id="IPR014756">
    <property type="entry name" value="Ig_E-set"/>
</dbReference>
<sequence length="270" mass="31273">MLCDIEFINNPQKLYYTGGKVNVRVTLKLEVEKTIEELLAKVIGLAKVDFRRTSDKTHFMNQKNFLVVNQTLPPGTHVYEFEVEIPAECPSSFIGKYGKILYKVDVIASRLMNLNRKFSAEFHVIRPLTNFSVSNLPQKDEYFTYFCCWPCERKILLVEAMIPKSAFATGDCIPIFIKIDNCLENERRQINIRLMQLISYRGHRLDHETEKNVIQNITHVTSNYEVHEKMDIPHHIATSSDSCDILKISYSVNIFMDRIKFKFPVTIGGV</sequence>
<dbReference type="EMBL" id="CAQQ02185509">
    <property type="status" value="NOT_ANNOTATED_CDS"/>
    <property type="molecule type" value="Genomic_DNA"/>
</dbReference>
<dbReference type="SMART" id="SM01017">
    <property type="entry name" value="Arrestin_C"/>
    <property type="match status" value="1"/>
</dbReference>
<reference evidence="5" key="1">
    <citation type="submission" date="2013-02" db="EMBL/GenBank/DDBJ databases">
        <authorList>
            <person name="Hughes D."/>
        </authorList>
    </citation>
    <scope>NUCLEOTIDE SEQUENCE</scope>
    <source>
        <strain>Durham</strain>
        <strain evidence="5">NC isolate 2 -- Noor lab</strain>
    </source>
</reference>
<comment type="similarity">
    <text evidence="1">Belongs to the arrestin family.</text>
</comment>
<name>T1GIN9_MEGSC</name>
<dbReference type="SUPFAM" id="SSF81296">
    <property type="entry name" value="E set domains"/>
    <property type="match status" value="2"/>
</dbReference>
<feature type="domain" description="Arrestin C-terminal-like" evidence="3">
    <location>
        <begin position="152"/>
        <end position="270"/>
    </location>
</feature>
<dbReference type="Pfam" id="PF02752">
    <property type="entry name" value="Arrestin_C"/>
    <property type="match status" value="1"/>
</dbReference>
<organism evidence="4 5">
    <name type="scientific">Megaselia scalaris</name>
    <name type="common">Humpbacked fly</name>
    <name type="synonym">Phora scalaris</name>
    <dbReference type="NCBI Taxonomy" id="36166"/>
    <lineage>
        <taxon>Eukaryota</taxon>
        <taxon>Metazoa</taxon>
        <taxon>Ecdysozoa</taxon>
        <taxon>Arthropoda</taxon>
        <taxon>Hexapoda</taxon>
        <taxon>Insecta</taxon>
        <taxon>Pterygota</taxon>
        <taxon>Neoptera</taxon>
        <taxon>Endopterygota</taxon>
        <taxon>Diptera</taxon>
        <taxon>Brachycera</taxon>
        <taxon>Muscomorpha</taxon>
        <taxon>Platypezoidea</taxon>
        <taxon>Phoridae</taxon>
        <taxon>Megaseliini</taxon>
        <taxon>Megaselia</taxon>
    </lineage>
</organism>
<dbReference type="GO" id="GO:0005737">
    <property type="term" value="C:cytoplasm"/>
    <property type="evidence" value="ECO:0007669"/>
    <property type="project" value="TreeGrafter"/>
</dbReference>
<accession>T1GIN9</accession>
<dbReference type="PANTHER" id="PTHR11188:SF167">
    <property type="entry name" value="ARRESTIN C-TERMINAL-LIKE DOMAIN-CONTAINING PROTEIN-RELATED"/>
    <property type="match status" value="1"/>
</dbReference>
<dbReference type="AlphaFoldDB" id="T1GIN9"/>
<dbReference type="InterPro" id="IPR011022">
    <property type="entry name" value="Arrestin_C-like"/>
</dbReference>
<proteinExistence type="inferred from homology"/>
<dbReference type="OMA" id="NERRQIN"/>
<dbReference type="Proteomes" id="UP000015102">
    <property type="component" value="Unassembled WGS sequence"/>
</dbReference>
<reference evidence="4" key="2">
    <citation type="submission" date="2015-06" db="UniProtKB">
        <authorList>
            <consortium name="EnsemblMetazoa"/>
        </authorList>
    </citation>
    <scope>IDENTIFICATION</scope>
</reference>
<dbReference type="EnsemblMetazoa" id="MESCA003322-RA">
    <property type="protein sequence ID" value="MESCA003322-PA"/>
    <property type="gene ID" value="MESCA003322"/>
</dbReference>
<dbReference type="Gene3D" id="2.60.40.640">
    <property type="match status" value="2"/>
</dbReference>
<evidence type="ECO:0000256" key="2">
    <source>
        <dbReference type="ARBA" id="ARBA00022606"/>
    </source>
</evidence>
<dbReference type="InterPro" id="IPR011021">
    <property type="entry name" value="Arrestin-like_N"/>
</dbReference>
<evidence type="ECO:0000256" key="1">
    <source>
        <dbReference type="ARBA" id="ARBA00005298"/>
    </source>
</evidence>